<name>A0A934IMR6_9HYPH</name>
<dbReference type="FunFam" id="3.30.300.30:FF:000008">
    <property type="entry name" value="2,3-dihydroxybenzoate-AMP ligase"/>
    <property type="match status" value="1"/>
</dbReference>
<comment type="similarity">
    <text evidence="1">Belongs to the ATP-dependent AMP-binding enzyme family.</text>
</comment>
<evidence type="ECO:0000259" key="7">
    <source>
        <dbReference type="Pfam" id="PF13193"/>
    </source>
</evidence>
<protein>
    <recommendedName>
        <fullName evidence="5">3-methylmercaptopropionyl-CoA ligase</fullName>
        <ecNumber evidence="4">6.2.1.44</ecNumber>
    </recommendedName>
</protein>
<dbReference type="InterPro" id="IPR000873">
    <property type="entry name" value="AMP-dep_synth/lig_dom"/>
</dbReference>
<dbReference type="InterPro" id="IPR042099">
    <property type="entry name" value="ANL_N_sf"/>
</dbReference>
<dbReference type="Pfam" id="PF13193">
    <property type="entry name" value="AMP-binding_C"/>
    <property type="match status" value="1"/>
</dbReference>
<reference evidence="8" key="1">
    <citation type="submission" date="2020-12" db="EMBL/GenBank/DDBJ databases">
        <title>Bacterial taxonomy.</title>
        <authorList>
            <person name="Pan X."/>
        </authorList>
    </citation>
    <scope>NUCLEOTIDE SEQUENCE</scope>
    <source>
        <strain evidence="8">B2012</strain>
    </source>
</reference>
<organism evidence="8 9">
    <name type="scientific">Acuticoccus mangrovi</name>
    <dbReference type="NCBI Taxonomy" id="2796142"/>
    <lineage>
        <taxon>Bacteria</taxon>
        <taxon>Pseudomonadati</taxon>
        <taxon>Pseudomonadota</taxon>
        <taxon>Alphaproteobacteria</taxon>
        <taxon>Hyphomicrobiales</taxon>
        <taxon>Amorphaceae</taxon>
        <taxon>Acuticoccus</taxon>
    </lineage>
</organism>
<keyword evidence="9" id="KW-1185">Reference proteome</keyword>
<feature type="domain" description="AMP-binding enzyme C-terminal" evidence="7">
    <location>
        <begin position="403"/>
        <end position="476"/>
    </location>
</feature>
<gene>
    <name evidence="8" type="ORF">JCR33_13430</name>
</gene>
<dbReference type="InterPro" id="IPR025110">
    <property type="entry name" value="AMP-bd_C"/>
</dbReference>
<dbReference type="Gene3D" id="3.40.50.12780">
    <property type="entry name" value="N-terminal domain of ligase-like"/>
    <property type="match status" value="1"/>
</dbReference>
<accession>A0A934IMR6</accession>
<dbReference type="Pfam" id="PF00501">
    <property type="entry name" value="AMP-binding"/>
    <property type="match status" value="1"/>
</dbReference>
<feature type="domain" description="AMP-dependent synthetase/ligase" evidence="6">
    <location>
        <begin position="9"/>
        <end position="353"/>
    </location>
</feature>
<dbReference type="Gene3D" id="3.30.300.30">
    <property type="match status" value="1"/>
</dbReference>
<evidence type="ECO:0000256" key="4">
    <source>
        <dbReference type="ARBA" id="ARBA00066616"/>
    </source>
</evidence>
<dbReference type="PANTHER" id="PTHR43201:SF5">
    <property type="entry name" value="MEDIUM-CHAIN ACYL-COA LIGASE ACSF2, MITOCHONDRIAL"/>
    <property type="match status" value="1"/>
</dbReference>
<evidence type="ECO:0000256" key="5">
    <source>
        <dbReference type="ARBA" id="ARBA00067668"/>
    </source>
</evidence>
<dbReference type="PANTHER" id="PTHR43201">
    <property type="entry name" value="ACYL-COA SYNTHETASE"/>
    <property type="match status" value="1"/>
</dbReference>
<evidence type="ECO:0000256" key="1">
    <source>
        <dbReference type="ARBA" id="ARBA00006432"/>
    </source>
</evidence>
<dbReference type="PROSITE" id="PS00455">
    <property type="entry name" value="AMP_BINDING"/>
    <property type="match status" value="1"/>
</dbReference>
<dbReference type="EC" id="6.2.1.44" evidence="4"/>
<evidence type="ECO:0000256" key="3">
    <source>
        <dbReference type="ARBA" id="ARBA00051915"/>
    </source>
</evidence>
<dbReference type="Proteomes" id="UP000609531">
    <property type="component" value="Unassembled WGS sequence"/>
</dbReference>
<dbReference type="SUPFAM" id="SSF56801">
    <property type="entry name" value="Acetyl-CoA synthetase-like"/>
    <property type="match status" value="1"/>
</dbReference>
<sequence>MIDLFGPIERHAAFEPDKVALRFLGESLTYGAFAARVRAVAMGLARAGVGFGDRVAVLAENHPDTLAVLYAAARLGAIMLPLNWRLAPDELRYALEHAEPKLLAYGPGYAATAHAIAPAGIALRAMGAAGDLLGDDDVPPAAGHPGAECLLVYTSGTTGRPKGALISQGALRGNAVQSQHMHQMSAADHVLTVLPMFHVGGLNIQTTPALMTGATVTLHPRFDPAATLAALRDEAVTLTVLVPTTLQALLALPEFATTPVPALRAIATGSTIVPESLIGAFETRGIPILNVYGATETCPIAAYDRLGLSRVKGGTGRAGIFSDVAIFDDAGRHLPQGAHGEIGVRGAVFSGYFRDEAASAAARREGYVLTGDIGSLAADGTLTVHDRKKNMLISGGENIYPAEVERVLSEHPAVAECAVVGRPDPRWQEVPVAFVRLGESVAPAELIAHMKDRLAGFKVPCDVRIVDDFPRTALGKIRHDALREAAREAP</sequence>
<evidence type="ECO:0000313" key="8">
    <source>
        <dbReference type="EMBL" id="MBJ3776702.1"/>
    </source>
</evidence>
<keyword evidence="2" id="KW-0436">Ligase</keyword>
<comment type="caution">
    <text evidence="8">The sequence shown here is derived from an EMBL/GenBank/DDBJ whole genome shotgun (WGS) entry which is preliminary data.</text>
</comment>
<dbReference type="InterPro" id="IPR045851">
    <property type="entry name" value="AMP-bd_C_sf"/>
</dbReference>
<dbReference type="GO" id="GO:0006631">
    <property type="term" value="P:fatty acid metabolic process"/>
    <property type="evidence" value="ECO:0007669"/>
    <property type="project" value="TreeGrafter"/>
</dbReference>
<dbReference type="AlphaFoldDB" id="A0A934IMR6"/>
<evidence type="ECO:0000313" key="9">
    <source>
        <dbReference type="Proteomes" id="UP000609531"/>
    </source>
</evidence>
<evidence type="ECO:0000259" key="6">
    <source>
        <dbReference type="Pfam" id="PF00501"/>
    </source>
</evidence>
<comment type="catalytic activity">
    <reaction evidence="3">
        <text>3-(methylsulfanyl)propanoate + ATP + CoA = 3-(methylsulfanyl)propanoyl-CoA + AMP + diphosphate</text>
        <dbReference type="Rhea" id="RHEA:43052"/>
        <dbReference type="ChEBI" id="CHEBI:30616"/>
        <dbReference type="ChEBI" id="CHEBI:33019"/>
        <dbReference type="ChEBI" id="CHEBI:49016"/>
        <dbReference type="ChEBI" id="CHEBI:57287"/>
        <dbReference type="ChEBI" id="CHEBI:82815"/>
        <dbReference type="ChEBI" id="CHEBI:456215"/>
        <dbReference type="EC" id="6.2.1.44"/>
    </reaction>
    <physiologicalReaction direction="left-to-right" evidence="3">
        <dbReference type="Rhea" id="RHEA:43053"/>
    </physiologicalReaction>
</comment>
<proteinExistence type="inferred from homology"/>
<dbReference type="GO" id="GO:0031956">
    <property type="term" value="F:medium-chain fatty acid-CoA ligase activity"/>
    <property type="evidence" value="ECO:0007669"/>
    <property type="project" value="TreeGrafter"/>
</dbReference>
<dbReference type="InterPro" id="IPR020845">
    <property type="entry name" value="AMP-binding_CS"/>
</dbReference>
<evidence type="ECO:0000256" key="2">
    <source>
        <dbReference type="ARBA" id="ARBA00022598"/>
    </source>
</evidence>
<dbReference type="EMBL" id="JAEKJA010000010">
    <property type="protein sequence ID" value="MBJ3776702.1"/>
    <property type="molecule type" value="Genomic_DNA"/>
</dbReference>